<feature type="non-terminal residue" evidence="1">
    <location>
        <position position="29"/>
    </location>
</feature>
<name>A0AAV6TJF9_9ARAC</name>
<dbReference type="AlphaFoldDB" id="A0AAV6TJF9"/>
<proteinExistence type="predicted"/>
<dbReference type="EMBL" id="JAFNEN010003467">
    <property type="protein sequence ID" value="KAG8171862.1"/>
    <property type="molecule type" value="Genomic_DNA"/>
</dbReference>
<gene>
    <name evidence="1" type="ORF">JTE90_023764</name>
</gene>
<dbReference type="Proteomes" id="UP000827092">
    <property type="component" value="Unassembled WGS sequence"/>
</dbReference>
<reference evidence="1 2" key="1">
    <citation type="journal article" date="2022" name="Nat. Ecol. Evol.">
        <title>A masculinizing supergene underlies an exaggerated male reproductive morph in a spider.</title>
        <authorList>
            <person name="Hendrickx F."/>
            <person name="De Corte Z."/>
            <person name="Sonet G."/>
            <person name="Van Belleghem S.M."/>
            <person name="Kostlbacher S."/>
            <person name="Vangestel C."/>
        </authorList>
    </citation>
    <scope>NUCLEOTIDE SEQUENCE [LARGE SCALE GENOMIC DNA]</scope>
    <source>
        <strain evidence="1">W744_W776</strain>
    </source>
</reference>
<protein>
    <submittedName>
        <fullName evidence="1">Uncharacterized protein</fullName>
    </submittedName>
</protein>
<organism evidence="1 2">
    <name type="scientific">Oedothorax gibbosus</name>
    <dbReference type="NCBI Taxonomy" id="931172"/>
    <lineage>
        <taxon>Eukaryota</taxon>
        <taxon>Metazoa</taxon>
        <taxon>Ecdysozoa</taxon>
        <taxon>Arthropoda</taxon>
        <taxon>Chelicerata</taxon>
        <taxon>Arachnida</taxon>
        <taxon>Araneae</taxon>
        <taxon>Araneomorphae</taxon>
        <taxon>Entelegynae</taxon>
        <taxon>Araneoidea</taxon>
        <taxon>Linyphiidae</taxon>
        <taxon>Erigoninae</taxon>
        <taxon>Oedothorax</taxon>
    </lineage>
</organism>
<keyword evidence="2" id="KW-1185">Reference proteome</keyword>
<evidence type="ECO:0000313" key="2">
    <source>
        <dbReference type="Proteomes" id="UP000827092"/>
    </source>
</evidence>
<accession>A0AAV6TJF9</accession>
<comment type="caution">
    <text evidence="1">The sequence shown here is derived from an EMBL/GenBank/DDBJ whole genome shotgun (WGS) entry which is preliminary data.</text>
</comment>
<sequence length="29" mass="3139">MEGRSTNEPDLAKMLMKIGAAGGFIKLMK</sequence>
<evidence type="ECO:0000313" key="1">
    <source>
        <dbReference type="EMBL" id="KAG8171862.1"/>
    </source>
</evidence>